<name>A0A502KZV2_9GAMM</name>
<accession>A0A502KZV2</accession>
<keyword evidence="2" id="KW-1185">Reference proteome</keyword>
<protein>
    <submittedName>
        <fullName evidence="1">Uncharacterized protein</fullName>
    </submittedName>
</protein>
<evidence type="ECO:0000313" key="1">
    <source>
        <dbReference type="EMBL" id="TPH15213.1"/>
    </source>
</evidence>
<dbReference type="Proteomes" id="UP000315303">
    <property type="component" value="Unassembled WGS sequence"/>
</dbReference>
<reference evidence="1 2" key="1">
    <citation type="submission" date="2019-01" db="EMBL/GenBank/DDBJ databases">
        <title>Litorilituus lipolytica sp. nov., isolated from intertidal sand of the Yellow Sea in China.</title>
        <authorList>
            <person name="Liu A."/>
        </authorList>
    </citation>
    <scope>NUCLEOTIDE SEQUENCE [LARGE SCALE GENOMIC DNA]</scope>
    <source>
        <strain evidence="1 2">RZ04</strain>
    </source>
</reference>
<proteinExistence type="predicted"/>
<dbReference type="AlphaFoldDB" id="A0A502KZV2"/>
<dbReference type="RefSeq" id="WP_140603367.1">
    <property type="nucleotide sequence ID" value="NZ_SAWY01000020.1"/>
</dbReference>
<gene>
    <name evidence="1" type="ORF">EPA86_10390</name>
</gene>
<dbReference type="OrthoDB" id="5751334at2"/>
<evidence type="ECO:0000313" key="2">
    <source>
        <dbReference type="Proteomes" id="UP000315303"/>
    </source>
</evidence>
<organism evidence="1 2">
    <name type="scientific">Litorilituus lipolyticus</name>
    <dbReference type="NCBI Taxonomy" id="2491017"/>
    <lineage>
        <taxon>Bacteria</taxon>
        <taxon>Pseudomonadati</taxon>
        <taxon>Pseudomonadota</taxon>
        <taxon>Gammaproteobacteria</taxon>
        <taxon>Alteromonadales</taxon>
        <taxon>Colwelliaceae</taxon>
        <taxon>Litorilituus</taxon>
    </lineage>
</organism>
<sequence>MANDSPTQTHYTRQVHQLIDRIYGRSSQKDSVLDRAICFFEHDEFRPSNEVLSENEKELLRLEQTDRHSNLLKICLDILELAEADTFEETNRRSAQFLGTIQLISPTEGKKVALNNETCKSLYKAILCLRLLDRLVLDNKIQERNILTFTEGLSSAEYCALAKSDPEKYQEFVHQVKVPIIMAALLQDIGNYHPKSQEILCGKDGKENPFRVLDVEQRKELLQINYRETLKYFMQGLGTPIFVGNTKSERDKFLVDEQEKSDFIKKLLKTSVNPKNSVGNLLKVPQIYTSIIMSTKDSYNYKLLPQVFQVLNKNAEIGACSKTVVDALYQITGMFPQGYGIVYMPIDDFGEQGDCYEYGIVNSFYPKHPEHPICRMATRKLSFIGYGQNITVTKQSNLYFTQTAKKLAKLSKERLHEILELLTSNFQERKELDLLPRCWHANEFFSVKANQKLWNKVEKSL</sequence>
<dbReference type="EMBL" id="SAWY01000020">
    <property type="protein sequence ID" value="TPH15213.1"/>
    <property type="molecule type" value="Genomic_DNA"/>
</dbReference>
<comment type="caution">
    <text evidence="1">The sequence shown here is derived from an EMBL/GenBank/DDBJ whole genome shotgun (WGS) entry which is preliminary data.</text>
</comment>